<dbReference type="SUPFAM" id="SSF52540">
    <property type="entry name" value="P-loop containing nucleoside triphosphate hydrolases"/>
    <property type="match status" value="1"/>
</dbReference>
<keyword evidence="10 11" id="KW-0472">Membrane</keyword>
<accession>G7E9L1</accession>
<dbReference type="STRING" id="764103.G7E9L1"/>
<evidence type="ECO:0000256" key="13">
    <source>
        <dbReference type="SAM" id="Phobius"/>
    </source>
</evidence>
<evidence type="ECO:0000256" key="12">
    <source>
        <dbReference type="SAM" id="MobiDB-lite"/>
    </source>
</evidence>
<evidence type="ECO:0000256" key="7">
    <source>
        <dbReference type="ARBA" id="ARBA00022792"/>
    </source>
</evidence>
<evidence type="ECO:0000313" key="15">
    <source>
        <dbReference type="EMBL" id="GAA99330.1"/>
    </source>
</evidence>
<evidence type="ECO:0000256" key="6">
    <source>
        <dbReference type="ARBA" id="ARBA00022737"/>
    </source>
</evidence>
<dbReference type="Gene3D" id="1.50.40.10">
    <property type="entry name" value="Mitochondrial carrier domain"/>
    <property type="match status" value="2"/>
</dbReference>
<dbReference type="PANTHER" id="PTHR45760:SF2">
    <property type="entry name" value="FI19922P1-RELATED"/>
    <property type="match status" value="1"/>
</dbReference>
<evidence type="ECO:0000256" key="4">
    <source>
        <dbReference type="ARBA" id="ARBA00022597"/>
    </source>
</evidence>
<feature type="transmembrane region" description="Helical" evidence="13">
    <location>
        <begin position="999"/>
        <end position="1016"/>
    </location>
</feature>
<feature type="transmembrane region" description="Helical" evidence="13">
    <location>
        <begin position="1072"/>
        <end position="1089"/>
    </location>
</feature>
<evidence type="ECO:0000256" key="11">
    <source>
        <dbReference type="PROSITE-ProRule" id="PRU00282"/>
    </source>
</evidence>
<feature type="compositionally biased region" description="Basic and acidic residues" evidence="12">
    <location>
        <begin position="635"/>
        <end position="646"/>
    </location>
</feature>
<dbReference type="Proteomes" id="UP000009131">
    <property type="component" value="Unassembled WGS sequence"/>
</dbReference>
<feature type="transmembrane region" description="Helical" evidence="13">
    <location>
        <begin position="684"/>
        <end position="703"/>
    </location>
</feature>
<dbReference type="InterPro" id="IPR013657">
    <property type="entry name" value="SCL35B1-4/HUT1"/>
</dbReference>
<reference evidence="15 16" key="2">
    <citation type="journal article" date="2012" name="Open Biol.">
        <title>Characteristics of nucleosomes and linker DNA regions on the genome of the basidiomycete Mixia osmundae revealed by mono- and dinucleosome mapping.</title>
        <authorList>
            <person name="Nishida H."/>
            <person name="Kondo S."/>
            <person name="Matsumoto T."/>
            <person name="Suzuki Y."/>
            <person name="Yoshikawa H."/>
            <person name="Taylor T.D."/>
            <person name="Sugiyama J."/>
        </authorList>
    </citation>
    <scope>NUCLEOTIDE SEQUENCE [LARGE SCALE GENOMIC DNA]</scope>
    <source>
        <strain evidence="16">CBS 9802 / IAM 14324 / JCM 22182 / KY 12970</strain>
    </source>
</reference>
<evidence type="ECO:0000256" key="1">
    <source>
        <dbReference type="ARBA" id="ARBA00004448"/>
    </source>
</evidence>
<comment type="subcellular location">
    <subcellularLocation>
        <location evidence="1">Mitochondrion inner membrane</location>
        <topology evidence="1">Multi-pass membrane protein</topology>
    </subcellularLocation>
</comment>
<dbReference type="GO" id="GO:0005743">
    <property type="term" value="C:mitochondrial inner membrane"/>
    <property type="evidence" value="ECO:0007669"/>
    <property type="project" value="UniProtKB-SubCell"/>
</dbReference>
<evidence type="ECO:0000259" key="14">
    <source>
        <dbReference type="Pfam" id="PF00685"/>
    </source>
</evidence>
<feature type="region of interest" description="Disordered" evidence="12">
    <location>
        <begin position="628"/>
        <end position="658"/>
    </location>
</feature>
<reference evidence="15 16" key="1">
    <citation type="journal article" date="2011" name="J. Gen. Appl. Microbiol.">
        <title>Draft genome sequencing of the enigmatic basidiomycete Mixia osmundae.</title>
        <authorList>
            <person name="Nishida H."/>
            <person name="Nagatsuka Y."/>
            <person name="Sugiyama J."/>
        </authorList>
    </citation>
    <scope>NUCLEOTIDE SEQUENCE [LARGE SCALE GENOMIC DNA]</scope>
    <source>
        <strain evidence="16">CBS 9802 / IAM 14324 / JCM 22182 / KY 12970</strain>
    </source>
</reference>
<comment type="similarity">
    <text evidence="2">Belongs to the mitochondrial carrier (TC 2.A.29) family.</text>
</comment>
<dbReference type="RefSeq" id="XP_014568570.1">
    <property type="nucleotide sequence ID" value="XM_014713084.1"/>
</dbReference>
<feature type="region of interest" description="Disordered" evidence="12">
    <location>
        <begin position="543"/>
        <end position="615"/>
    </location>
</feature>
<keyword evidence="5 11" id="KW-0812">Transmembrane</keyword>
<dbReference type="InterPro" id="IPR045315">
    <property type="entry name" value="Mtm1-like"/>
</dbReference>
<evidence type="ECO:0000256" key="3">
    <source>
        <dbReference type="ARBA" id="ARBA00022448"/>
    </source>
</evidence>
<comment type="caution">
    <text evidence="15">The sequence shown here is derived from an EMBL/GenBank/DDBJ whole genome shotgun (WGS) entry which is preliminary data.</text>
</comment>
<dbReference type="InterPro" id="IPR037185">
    <property type="entry name" value="EmrE-like"/>
</dbReference>
<dbReference type="HOGENOM" id="CLU_252257_0_0_1"/>
<dbReference type="SUPFAM" id="SSF103506">
    <property type="entry name" value="Mitochondrial carrier"/>
    <property type="match status" value="1"/>
</dbReference>
<keyword evidence="4" id="KW-0762">Sugar transport</keyword>
<dbReference type="PROSITE" id="PS50920">
    <property type="entry name" value="SOLCAR"/>
    <property type="match status" value="3"/>
</dbReference>
<dbReference type="Gene3D" id="3.40.50.300">
    <property type="entry name" value="P-loop containing nucleotide triphosphate hydrolases"/>
    <property type="match status" value="1"/>
</dbReference>
<dbReference type="InterPro" id="IPR000863">
    <property type="entry name" value="Sulfotransferase_dom"/>
</dbReference>
<name>G7E9L1_MIXOS</name>
<feature type="repeat" description="Solcar" evidence="11">
    <location>
        <begin position="401"/>
        <end position="486"/>
    </location>
</feature>
<dbReference type="eggNOG" id="KOG1581">
    <property type="taxonomic scope" value="Eukaryota"/>
</dbReference>
<sequence length="1434" mass="157269">MESVEEMAGVTELPSSAAGLPSDSLQPKLSDDAKKVIAACVGAMTTSLIMTPFDVVKTRLQTQADPEPLFRPSARLPQSEPPTFRSDASTSQVPARSSATQPRGSTCCQKTFFITNAAEDSLLCKFDPRISTAELPASGQHSHRSTAPVIAAARSLQTGATSSSMTGPAQRAALSFAALSKSFSPLVGSAQPTHVVQLAGAAACTFDSPASATLTLEQNRGSSHFSGFFDAIRKISRYEGISTLWRGVGTTLAMSVPTQIVYMVGYDKLRASLLRSAPRSTSNDQPAAIYLALAPLAAGMSSRAAVATMFSPMELVRTRLQSVPSSPDSSTLQVIRTAWRNTRTQGLSSLWRGLPSTLWRDVPFSGIYWASYEGVKRIISGKGMGEALDHAQPGVKAKGSKTFTVAFVSGATSGMVAATLTNPFDVIKTRQQASSAAATKGTVTLLVEIARKEGWQGLSKGLTPRLAKVVPACGVMIGAYEIVSTISRQAALMASPQAWPTAHHTPRSRARRSEDEQAFNEQQQQYSIRPALSAMVIQDRTAYDERDTVSPLSSPSRRMPGDSALASPFGTDRRNSAASTSSQSTLVGSRRPSAMDEKTPKGNVRSHHPTGSSSSILFESVPLSHAHSRTASLIKDPHARPSHFYEPRSPAMSHDPRDMSSLFEEEATAVSEEARASPAWRDRAWLLLHAGGLMSMYALYSVLQERIMKSEYGPEQQRFTAPSLLIACNRSFSLLVGLLLTLISPSSRSSQPERTYWQRLQPQHAITAYALVAACNFASTYSQYEALKYLSFTTQSIAKCAKMVFVLLVGSLVYKRQHIARKWVAGATVLLGCAVYLLSRPQLGKAAGYDRLSGDRSSLDKNIRGTLCIFAYLLFDSLTSTTQERTLGTRARSLDGPFARGSAVLDQMVYVNAISTIIAAAITVLQLPSGLMVDINLIARTPALIADMVALAFTATFGLLILFNTLANYGALTTALIMTLRHFLSIVLNAALFDNVSTIGPLGWMGIAFVASGVFIDRDNRFDDLNERRFSQGTAQYRKLETQSLDDRAQPDRRAASWDASRDSSMRLVKQYAAPLFLPLLIGIALYGVPMPRMSPATRPSQPNLNTSLASSTVALSAETGETKDPIVHNTAAVEGSRFGQQFHDKIDPNCSMLSGAAVKYPESSDAQRTIFSSFPRSGNTYVRSLVERASGYQTSSIYCDRPLAKTFHGECDSLADNTYFVKSHYPWGRDLPESANVSEHWQAFDRNMRIIRNPLDVIYSFYNFQQTKSHTGRIENLAPFGQADQVGLQRYIHGYNAHARYWAEAPIREHLVRYEDLRSQPLPTLLGMLSFLLPPERMPSIERIACAIERDPSKEAYHSAKHEPFYSWDHFEDETRAWLLEQVRAPWCKYGFETLAREHNRTTHIDCTPKKTVLRHRTIPKMVKHRRKDRKTV</sequence>
<dbReference type="EMBL" id="BABT02000220">
    <property type="protein sequence ID" value="GAA99330.1"/>
    <property type="molecule type" value="Genomic_DNA"/>
</dbReference>
<dbReference type="OrthoDB" id="1747031at2759"/>
<dbReference type="Pfam" id="PF08449">
    <property type="entry name" value="UAA"/>
    <property type="match status" value="1"/>
</dbReference>
<feature type="transmembrane region" description="Helical" evidence="13">
    <location>
        <begin position="969"/>
        <end position="992"/>
    </location>
</feature>
<evidence type="ECO:0000256" key="10">
    <source>
        <dbReference type="ARBA" id="ARBA00023136"/>
    </source>
</evidence>
<gene>
    <name evidence="15" type="primary">Mo06025</name>
    <name evidence="15" type="ORF">E5Q_06025</name>
</gene>
<dbReference type="InterPro" id="IPR023395">
    <property type="entry name" value="MCP_dom_sf"/>
</dbReference>
<feature type="region of interest" description="Disordered" evidence="12">
    <location>
        <begin position="1"/>
        <end position="25"/>
    </location>
</feature>
<evidence type="ECO:0000256" key="9">
    <source>
        <dbReference type="ARBA" id="ARBA00023128"/>
    </source>
</evidence>
<dbReference type="InterPro" id="IPR027417">
    <property type="entry name" value="P-loop_NTPase"/>
</dbReference>
<organism evidence="15 16">
    <name type="scientific">Mixia osmundae (strain CBS 9802 / IAM 14324 / JCM 22182 / KY 12970)</name>
    <dbReference type="NCBI Taxonomy" id="764103"/>
    <lineage>
        <taxon>Eukaryota</taxon>
        <taxon>Fungi</taxon>
        <taxon>Dikarya</taxon>
        <taxon>Basidiomycota</taxon>
        <taxon>Pucciniomycotina</taxon>
        <taxon>Mixiomycetes</taxon>
        <taxon>Mixiales</taxon>
        <taxon>Mixiaceae</taxon>
        <taxon>Mixia</taxon>
    </lineage>
</organism>
<dbReference type="Pfam" id="PF00153">
    <property type="entry name" value="Mito_carr"/>
    <property type="match status" value="4"/>
</dbReference>
<evidence type="ECO:0000256" key="2">
    <source>
        <dbReference type="ARBA" id="ARBA00006375"/>
    </source>
</evidence>
<keyword evidence="9" id="KW-0496">Mitochondrion</keyword>
<dbReference type="eggNOG" id="KOG4157">
    <property type="taxonomic scope" value="Eukaryota"/>
</dbReference>
<keyword evidence="3" id="KW-0813">Transport</keyword>
<feature type="region of interest" description="Disordered" evidence="12">
    <location>
        <begin position="496"/>
        <end position="525"/>
    </location>
</feature>
<feature type="transmembrane region" description="Helical" evidence="13">
    <location>
        <begin position="943"/>
        <end position="963"/>
    </location>
</feature>
<feature type="transmembrane region" description="Helical" evidence="13">
    <location>
        <begin position="764"/>
        <end position="784"/>
    </location>
</feature>
<feature type="compositionally biased region" description="Polar residues" evidence="12">
    <location>
        <begin position="576"/>
        <end position="587"/>
    </location>
</feature>
<proteinExistence type="inferred from homology"/>
<dbReference type="eggNOG" id="KOG0761">
    <property type="taxonomic scope" value="Eukaryota"/>
</dbReference>
<evidence type="ECO:0000313" key="16">
    <source>
        <dbReference type="Proteomes" id="UP000009131"/>
    </source>
</evidence>
<dbReference type="PANTHER" id="PTHR45760">
    <property type="entry name" value="FI19922P1-RELATED"/>
    <property type="match status" value="1"/>
</dbReference>
<protein>
    <recommendedName>
        <fullName evidence="14">Sulfotransferase domain-containing protein</fullName>
    </recommendedName>
</protein>
<keyword evidence="6" id="KW-0677">Repeat</keyword>
<keyword evidence="7" id="KW-0999">Mitochondrion inner membrane</keyword>
<evidence type="ECO:0000256" key="5">
    <source>
        <dbReference type="ARBA" id="ARBA00022692"/>
    </source>
</evidence>
<keyword evidence="8 13" id="KW-1133">Transmembrane helix</keyword>
<feature type="repeat" description="Solcar" evidence="11">
    <location>
        <begin position="290"/>
        <end position="378"/>
    </location>
</feature>
<feature type="repeat" description="Solcar" evidence="11">
    <location>
        <begin position="191"/>
        <end position="272"/>
    </location>
</feature>
<dbReference type="SUPFAM" id="SSF103481">
    <property type="entry name" value="Multidrug resistance efflux transporter EmrE"/>
    <property type="match status" value="1"/>
</dbReference>
<feature type="region of interest" description="Disordered" evidence="12">
    <location>
        <begin position="64"/>
        <end position="102"/>
    </location>
</feature>
<feature type="compositionally biased region" description="Polar residues" evidence="12">
    <location>
        <begin position="86"/>
        <end position="102"/>
    </location>
</feature>
<feature type="domain" description="Sulfotransferase" evidence="14">
    <location>
        <begin position="1249"/>
        <end position="1335"/>
    </location>
</feature>
<dbReference type="InterPro" id="IPR018108">
    <property type="entry name" value="MCP_transmembrane"/>
</dbReference>
<dbReference type="GO" id="GO:1990542">
    <property type="term" value="P:mitochondrial transmembrane transport"/>
    <property type="evidence" value="ECO:0007669"/>
    <property type="project" value="InterPro"/>
</dbReference>
<keyword evidence="16" id="KW-1185">Reference proteome</keyword>
<dbReference type="InParanoid" id="G7E9L1"/>
<feature type="transmembrane region" description="Helical" evidence="13">
    <location>
        <begin position="909"/>
        <end position="931"/>
    </location>
</feature>
<feature type="transmembrane region" description="Helical" evidence="13">
    <location>
        <begin position="796"/>
        <end position="814"/>
    </location>
</feature>
<evidence type="ECO:0000256" key="8">
    <source>
        <dbReference type="ARBA" id="ARBA00022989"/>
    </source>
</evidence>
<dbReference type="Pfam" id="PF00685">
    <property type="entry name" value="Sulfotransfer_1"/>
    <property type="match status" value="1"/>
</dbReference>